<reference evidence="1" key="1">
    <citation type="submission" date="2018-11" db="EMBL/GenBank/DDBJ databases">
        <authorList>
            <consortium name="Pathogen Informatics"/>
        </authorList>
    </citation>
    <scope>NUCLEOTIDE SEQUENCE</scope>
</reference>
<dbReference type="GO" id="GO:1990253">
    <property type="term" value="P:cellular response to leucine starvation"/>
    <property type="evidence" value="ECO:0007669"/>
    <property type="project" value="TreeGrafter"/>
</dbReference>
<accession>A0A3S5C3F8</accession>
<gene>
    <name evidence="1" type="ORF">PXEA_LOCUS26153</name>
</gene>
<dbReference type="Pfam" id="PF04636">
    <property type="entry name" value="PA26"/>
    <property type="match status" value="1"/>
</dbReference>
<dbReference type="InterPro" id="IPR006730">
    <property type="entry name" value="Sestrin"/>
</dbReference>
<dbReference type="GO" id="GO:1904262">
    <property type="term" value="P:negative regulation of TORC1 signaling"/>
    <property type="evidence" value="ECO:0007669"/>
    <property type="project" value="TreeGrafter"/>
</dbReference>
<dbReference type="EMBL" id="CAAALY010244539">
    <property type="protein sequence ID" value="VEL32713.1"/>
    <property type="molecule type" value="Genomic_DNA"/>
</dbReference>
<proteinExistence type="predicted"/>
<dbReference type="GO" id="GO:0005634">
    <property type="term" value="C:nucleus"/>
    <property type="evidence" value="ECO:0007669"/>
    <property type="project" value="InterPro"/>
</dbReference>
<dbReference type="GO" id="GO:0016684">
    <property type="term" value="F:oxidoreductase activity, acting on peroxide as acceptor"/>
    <property type="evidence" value="ECO:0007669"/>
    <property type="project" value="TreeGrafter"/>
</dbReference>
<evidence type="ECO:0000313" key="1">
    <source>
        <dbReference type="EMBL" id="VEL32713.1"/>
    </source>
</evidence>
<dbReference type="GO" id="GO:0070728">
    <property type="term" value="F:L-leucine binding"/>
    <property type="evidence" value="ECO:0007669"/>
    <property type="project" value="TreeGrafter"/>
</dbReference>
<name>A0A3S5C3F8_9PLAT</name>
<dbReference type="PANTHER" id="PTHR12474">
    <property type="entry name" value="P53 REGULATED PA26 NUCLEAR PROTEIN SESTRIN"/>
    <property type="match status" value="1"/>
</dbReference>
<dbReference type="OrthoDB" id="337464at2759"/>
<dbReference type="GO" id="GO:0071233">
    <property type="term" value="P:cellular response to L-leucine"/>
    <property type="evidence" value="ECO:0007669"/>
    <property type="project" value="TreeGrafter"/>
</dbReference>
<dbReference type="GO" id="GO:0016239">
    <property type="term" value="P:positive regulation of macroautophagy"/>
    <property type="evidence" value="ECO:0007669"/>
    <property type="project" value="TreeGrafter"/>
</dbReference>
<sequence>MFLFNTKTEIDTTPYRRTLWNHVQSLFGVCHDDFRYEYVDKLFTRPQQTFLKLCATRPYEILSTGKDALSYNQIMPFLAPSEVVHLILMIMDAREQACLLHIAHAISDAHIGA</sequence>
<dbReference type="Proteomes" id="UP000784294">
    <property type="component" value="Unassembled WGS sequence"/>
</dbReference>
<evidence type="ECO:0000313" key="2">
    <source>
        <dbReference type="Proteomes" id="UP000784294"/>
    </source>
</evidence>
<protein>
    <submittedName>
        <fullName evidence="1">Uncharacterized protein</fullName>
    </submittedName>
</protein>
<keyword evidence="2" id="KW-1185">Reference proteome</keyword>
<dbReference type="PANTHER" id="PTHR12474:SF0">
    <property type="entry name" value="SESTRIN HOMOLOG"/>
    <property type="match status" value="1"/>
</dbReference>
<organism evidence="1 2">
    <name type="scientific">Protopolystoma xenopodis</name>
    <dbReference type="NCBI Taxonomy" id="117903"/>
    <lineage>
        <taxon>Eukaryota</taxon>
        <taxon>Metazoa</taxon>
        <taxon>Spiralia</taxon>
        <taxon>Lophotrochozoa</taxon>
        <taxon>Platyhelminthes</taxon>
        <taxon>Monogenea</taxon>
        <taxon>Polyopisthocotylea</taxon>
        <taxon>Polystomatidea</taxon>
        <taxon>Polystomatidae</taxon>
        <taxon>Protopolystoma</taxon>
    </lineage>
</organism>
<comment type="caution">
    <text evidence="1">The sequence shown here is derived from an EMBL/GenBank/DDBJ whole genome shotgun (WGS) entry which is preliminary data.</text>
</comment>
<dbReference type="GO" id="GO:1901031">
    <property type="term" value="P:regulation of response to reactive oxygen species"/>
    <property type="evidence" value="ECO:0007669"/>
    <property type="project" value="InterPro"/>
</dbReference>
<dbReference type="AlphaFoldDB" id="A0A3S5C3F8"/>